<dbReference type="InterPro" id="IPR008979">
    <property type="entry name" value="Galactose-bd-like_sf"/>
</dbReference>
<proteinExistence type="predicted"/>
<comment type="caution">
    <text evidence="6">The sequence shown here is derived from an EMBL/GenBank/DDBJ whole genome shotgun (WGS) entry which is preliminary data.</text>
</comment>
<keyword evidence="7" id="KW-1185">Reference proteome</keyword>
<dbReference type="Proteomes" id="UP001501138">
    <property type="component" value="Unassembled WGS sequence"/>
</dbReference>
<dbReference type="InterPro" id="IPR000421">
    <property type="entry name" value="FA58C"/>
</dbReference>
<sequence>MVTRPVHFGPSRRFQVAAAVTAITLAATSFAGARVAAAQAVPLVVSVAPGGTGSTCDQAQPCSLATGQQKVRDQVAGGLDREVVIELAEGTYAVSEAIVLDDRDSGTPEFPVTWRAAAGASPVLDGGVAVTGWSRVAPGSDLWRGRAADGGKVRQLFVDGARAQRASGVRCEPAACTVTDMGITGPGVQGMLSWARPSDLEVSIKVRWRNFRCGVDRVSGSTLVMEQPCWLNSSSDTGRFDPRWHVAAVDSANYRGVSLFENAVELIDEPGEYAHNSATGDVTYLAEPGQDMTTVDAVTPRTETLLRLAGTVAEPVHDLVIDGIGFEHAAFLQPDTTDGYAGTQAGFTLTGATGPLSDVAGRYFTKPAAAVRVETGRDITVTNGEFRHLGGAGIRLEQGTQRSAVTGSRFTDLSGGAIYTGDTEPNPTASLESRDNTYERNTISNIGTEFTDAVAIWGGYESTTSISHNTIEEVPYSGISLGWGWNAPGARSPFSRDNRIESNRIIDTMMPWAEQIDGGSIYTQAPQPGTMIAENYIHKTTGNGVYLDEQSSYIRVERNVVTGMSAPTWLSNWASYGIQNVATGNWSSANYRAMNGTGSVQYDNHESLTSLPAEAVTVAGAAGAAPPGVVYPIPQNVALGKQATQSSTYALANGTPYPAGNAVDGNTTNFAHTAAGDAQPWWQVDLGSSADVDAIRLWNRSDCCQDRLQGVYVFVSDQPFTSENPTQTASQPGVWSTFLTGRAARPSVVDVSAHGRYVRVQLASTTAMLNVAEVQILGT</sequence>
<dbReference type="EMBL" id="BAAAPM010000003">
    <property type="protein sequence ID" value="GAA1725619.1"/>
    <property type="molecule type" value="Genomic_DNA"/>
</dbReference>
<dbReference type="InterPro" id="IPR012334">
    <property type="entry name" value="Pectin_lyas_fold"/>
</dbReference>
<dbReference type="Pfam" id="PF22633">
    <property type="entry name" value="F5_F8_type_C_2"/>
    <property type="match status" value="1"/>
</dbReference>
<keyword evidence="1" id="KW-0479">Metal-binding</keyword>
<feature type="signal peptide" evidence="4">
    <location>
        <begin position="1"/>
        <end position="33"/>
    </location>
</feature>
<protein>
    <submittedName>
        <fullName evidence="6">Right-handed parallel beta-helix repeat-containing protein</fullName>
    </submittedName>
</protein>
<dbReference type="PANTHER" id="PTHR36453">
    <property type="entry name" value="SECRETED PROTEIN-RELATED"/>
    <property type="match status" value="1"/>
</dbReference>
<evidence type="ECO:0000259" key="5">
    <source>
        <dbReference type="PROSITE" id="PS50022"/>
    </source>
</evidence>
<evidence type="ECO:0000313" key="6">
    <source>
        <dbReference type="EMBL" id="GAA1725619.1"/>
    </source>
</evidence>
<name>A0ABN2JG38_9MICO</name>
<dbReference type="SUPFAM" id="SSF51126">
    <property type="entry name" value="Pectin lyase-like"/>
    <property type="match status" value="1"/>
</dbReference>
<dbReference type="InterPro" id="IPR011050">
    <property type="entry name" value="Pectin_lyase_fold/virulence"/>
</dbReference>
<evidence type="ECO:0000256" key="1">
    <source>
        <dbReference type="ARBA" id="ARBA00022723"/>
    </source>
</evidence>
<evidence type="ECO:0000256" key="2">
    <source>
        <dbReference type="ARBA" id="ARBA00022837"/>
    </source>
</evidence>
<dbReference type="SMART" id="SM00710">
    <property type="entry name" value="PbH1"/>
    <property type="match status" value="7"/>
</dbReference>
<gene>
    <name evidence="6" type="ORF">GCM10009809_21770</name>
</gene>
<keyword evidence="2" id="KW-0106">Calcium</keyword>
<evidence type="ECO:0000313" key="7">
    <source>
        <dbReference type="Proteomes" id="UP001501138"/>
    </source>
</evidence>
<dbReference type="InterPro" id="IPR006626">
    <property type="entry name" value="PbH1"/>
</dbReference>
<accession>A0ABN2JG38</accession>
<dbReference type="InterPro" id="IPR006585">
    <property type="entry name" value="FTP1"/>
</dbReference>
<dbReference type="SMART" id="SM00607">
    <property type="entry name" value="FTP"/>
    <property type="match status" value="1"/>
</dbReference>
<dbReference type="Gene3D" id="2.160.20.10">
    <property type="entry name" value="Single-stranded right-handed beta-helix, Pectin lyase-like"/>
    <property type="match status" value="2"/>
</dbReference>
<feature type="domain" description="F5/8 type C" evidence="5">
    <location>
        <begin position="624"/>
        <end position="779"/>
    </location>
</feature>
<keyword evidence="4" id="KW-0732">Signal</keyword>
<organism evidence="6 7">
    <name type="scientific">Isoptericola hypogeus</name>
    <dbReference type="NCBI Taxonomy" id="300179"/>
    <lineage>
        <taxon>Bacteria</taxon>
        <taxon>Bacillati</taxon>
        <taxon>Actinomycetota</taxon>
        <taxon>Actinomycetes</taxon>
        <taxon>Micrococcales</taxon>
        <taxon>Promicromonosporaceae</taxon>
        <taxon>Isoptericola</taxon>
    </lineage>
</organism>
<dbReference type="PROSITE" id="PS50022">
    <property type="entry name" value="FA58C_3"/>
    <property type="match status" value="1"/>
</dbReference>
<evidence type="ECO:0000256" key="4">
    <source>
        <dbReference type="SAM" id="SignalP"/>
    </source>
</evidence>
<keyword evidence="3" id="KW-1015">Disulfide bond</keyword>
<dbReference type="Gene3D" id="2.60.120.260">
    <property type="entry name" value="Galactose-binding domain-like"/>
    <property type="match status" value="1"/>
</dbReference>
<evidence type="ECO:0000256" key="3">
    <source>
        <dbReference type="ARBA" id="ARBA00023157"/>
    </source>
</evidence>
<dbReference type="SUPFAM" id="SSF49785">
    <property type="entry name" value="Galactose-binding domain-like"/>
    <property type="match status" value="1"/>
</dbReference>
<dbReference type="Pfam" id="PF13229">
    <property type="entry name" value="Beta_helix"/>
    <property type="match status" value="1"/>
</dbReference>
<reference evidence="6 7" key="1">
    <citation type="journal article" date="2019" name="Int. J. Syst. Evol. Microbiol.">
        <title>The Global Catalogue of Microorganisms (GCM) 10K type strain sequencing project: providing services to taxonomists for standard genome sequencing and annotation.</title>
        <authorList>
            <consortium name="The Broad Institute Genomics Platform"/>
            <consortium name="The Broad Institute Genome Sequencing Center for Infectious Disease"/>
            <person name="Wu L."/>
            <person name="Ma J."/>
        </authorList>
    </citation>
    <scope>NUCLEOTIDE SEQUENCE [LARGE SCALE GENOMIC DNA]</scope>
    <source>
        <strain evidence="6 7">JCM 15589</strain>
    </source>
</reference>
<feature type="chain" id="PRO_5046294696" evidence="4">
    <location>
        <begin position="34"/>
        <end position="779"/>
    </location>
</feature>
<dbReference type="InterPro" id="IPR039448">
    <property type="entry name" value="Beta_helix"/>
</dbReference>
<dbReference type="PANTHER" id="PTHR36453:SF1">
    <property type="entry name" value="RIGHT HANDED BETA HELIX DOMAIN-CONTAINING PROTEIN"/>
    <property type="match status" value="1"/>
</dbReference>